<feature type="transmembrane region" description="Helical" evidence="5">
    <location>
        <begin position="407"/>
        <end position="428"/>
    </location>
</feature>
<feature type="compositionally biased region" description="Low complexity" evidence="6">
    <location>
        <begin position="29"/>
        <end position="55"/>
    </location>
</feature>
<evidence type="ECO:0000256" key="4">
    <source>
        <dbReference type="ARBA" id="ARBA00023136"/>
    </source>
</evidence>
<keyword evidence="7" id="KW-0732">Signal</keyword>
<comment type="caution">
    <text evidence="8">The sequence shown here is derived from an EMBL/GenBank/DDBJ whole genome shotgun (WGS) entry which is preliminary data.</text>
</comment>
<comment type="subcellular location">
    <subcellularLocation>
        <location evidence="5">Cell membrane</location>
        <topology evidence="5">Multi-pass membrane protein</topology>
    </subcellularLocation>
    <subcellularLocation>
        <location evidence="1">Membrane</location>
        <topology evidence="1">Multi-pass membrane protein</topology>
    </subcellularLocation>
</comment>
<evidence type="ECO:0000313" key="8">
    <source>
        <dbReference type="EMBL" id="HGS04166.1"/>
    </source>
</evidence>
<feature type="transmembrane region" description="Helical" evidence="5">
    <location>
        <begin position="227"/>
        <end position="246"/>
    </location>
</feature>
<dbReference type="GO" id="GO:0005886">
    <property type="term" value="C:plasma membrane"/>
    <property type="evidence" value="ECO:0007669"/>
    <property type="project" value="UniProtKB-SubCell"/>
</dbReference>
<evidence type="ECO:0000256" key="3">
    <source>
        <dbReference type="ARBA" id="ARBA00022989"/>
    </source>
</evidence>
<feature type="compositionally biased region" description="Low complexity" evidence="6">
    <location>
        <begin position="63"/>
        <end position="80"/>
    </location>
</feature>
<keyword evidence="2 5" id="KW-0812">Transmembrane</keyword>
<proteinExistence type="inferred from homology"/>
<dbReference type="PANTHER" id="PTHR43701:SF2">
    <property type="entry name" value="MEMBRANE TRANSPORTER PROTEIN YJNA-RELATED"/>
    <property type="match status" value="1"/>
</dbReference>
<evidence type="ECO:0000256" key="1">
    <source>
        <dbReference type="ARBA" id="ARBA00004141"/>
    </source>
</evidence>
<keyword evidence="5" id="KW-1003">Cell membrane</keyword>
<dbReference type="AlphaFoldDB" id="A0A7V4G6N2"/>
<accession>A0A7V4G6N2</accession>
<feature type="transmembrane region" description="Helical" evidence="5">
    <location>
        <begin position="339"/>
        <end position="364"/>
    </location>
</feature>
<feature type="transmembrane region" description="Helical" evidence="5">
    <location>
        <begin position="258"/>
        <end position="276"/>
    </location>
</feature>
<feature type="transmembrane region" description="Helical" evidence="5">
    <location>
        <begin position="370"/>
        <end position="395"/>
    </location>
</feature>
<evidence type="ECO:0000256" key="5">
    <source>
        <dbReference type="RuleBase" id="RU363041"/>
    </source>
</evidence>
<sequence length="465" mass="48442">MRRYVFLVLGLVLAVAAAGTLALTLPAGAAKPGESAPAGAPAAPPASAAPDKSAPTPAPAAPAKPGEAPAAAPAAAKPAEPAAPAPAAPAKAAEAPKPAAAAPAAKLSKLEEAIAKTPKGKGKGQIDPDAPKGFMGIPGAPSHFWLWYILWGTWVGWIFSSVGAFGGIMAGVGHISVFGLSDYGRTFKDTSPSLNKLIADSIRTCNQYLVGLSALISSFTYWRMGRLVFPLGLCLAIGGLLAGYLVPLLTVGKMDVSLYVGFFGIIVFAVAFVLFYETTERGQKSRKEARAAAKAFEDAHIRKSTTATAEQLKGVEVKKWGLSRISFTFYGQEFSFNPLWPLLGGFTINGISALIGVGGGFLYVPFLTSVAGLPMFIVAGTSALAVLVGMIINIFNMMVVHSVPVDFLLIFTELIGIAIGSVLGPMTSKKIPEVWLKRLFVVLAIYVGIGYLTKGFMGKSIFPGL</sequence>
<reference evidence="8" key="1">
    <citation type="journal article" date="2020" name="mSystems">
        <title>Genome- and Community-Level Interaction Insights into Carbon Utilization and Element Cycling Functions of Hydrothermarchaeota in Hydrothermal Sediment.</title>
        <authorList>
            <person name="Zhou Z."/>
            <person name="Liu Y."/>
            <person name="Xu W."/>
            <person name="Pan J."/>
            <person name="Luo Z.H."/>
            <person name="Li M."/>
        </authorList>
    </citation>
    <scope>NUCLEOTIDE SEQUENCE [LARGE SCALE GENOMIC DNA]</scope>
    <source>
        <strain evidence="8">SpSt-548</strain>
    </source>
</reference>
<dbReference type="Pfam" id="PF01925">
    <property type="entry name" value="TauE"/>
    <property type="match status" value="1"/>
</dbReference>
<evidence type="ECO:0000256" key="7">
    <source>
        <dbReference type="SAM" id="SignalP"/>
    </source>
</evidence>
<gene>
    <name evidence="8" type="ORF">ENT08_00210</name>
</gene>
<feature type="signal peptide" evidence="7">
    <location>
        <begin position="1"/>
        <end position="29"/>
    </location>
</feature>
<dbReference type="PANTHER" id="PTHR43701">
    <property type="entry name" value="MEMBRANE TRANSPORTER PROTEIN MJ0441-RELATED"/>
    <property type="match status" value="1"/>
</dbReference>
<feature type="region of interest" description="Disordered" evidence="6">
    <location>
        <begin position="29"/>
        <end position="95"/>
    </location>
</feature>
<dbReference type="EMBL" id="DSXI01000012">
    <property type="protein sequence ID" value="HGS04166.1"/>
    <property type="molecule type" value="Genomic_DNA"/>
</dbReference>
<keyword evidence="3 5" id="KW-1133">Transmembrane helix</keyword>
<dbReference type="InterPro" id="IPR002781">
    <property type="entry name" value="TM_pro_TauE-like"/>
</dbReference>
<organism evidence="8">
    <name type="scientific">Desulfobacca acetoxidans</name>
    <dbReference type="NCBI Taxonomy" id="60893"/>
    <lineage>
        <taxon>Bacteria</taxon>
        <taxon>Pseudomonadati</taxon>
        <taxon>Thermodesulfobacteriota</taxon>
        <taxon>Desulfobaccia</taxon>
        <taxon>Desulfobaccales</taxon>
        <taxon>Desulfobaccaceae</taxon>
        <taxon>Desulfobacca</taxon>
    </lineage>
</organism>
<protein>
    <recommendedName>
        <fullName evidence="5">Probable membrane transporter protein</fullName>
    </recommendedName>
</protein>
<evidence type="ECO:0000256" key="2">
    <source>
        <dbReference type="ARBA" id="ARBA00022692"/>
    </source>
</evidence>
<dbReference type="InterPro" id="IPR051598">
    <property type="entry name" value="TSUP/Inactive_protease-like"/>
</dbReference>
<comment type="similarity">
    <text evidence="5">Belongs to the 4-toluene sulfonate uptake permease (TSUP) (TC 2.A.102) family.</text>
</comment>
<feature type="transmembrane region" description="Helical" evidence="5">
    <location>
        <begin position="434"/>
        <end position="452"/>
    </location>
</feature>
<keyword evidence="4 5" id="KW-0472">Membrane</keyword>
<feature type="chain" id="PRO_5030588834" description="Probable membrane transporter protein" evidence="7">
    <location>
        <begin position="30"/>
        <end position="465"/>
    </location>
</feature>
<feature type="transmembrane region" description="Helical" evidence="5">
    <location>
        <begin position="145"/>
        <end position="178"/>
    </location>
</feature>
<evidence type="ECO:0000256" key="6">
    <source>
        <dbReference type="SAM" id="MobiDB-lite"/>
    </source>
</evidence>
<name>A0A7V4G6N2_9BACT</name>